<dbReference type="PANTHER" id="PTHR32410">
    <property type="entry name" value="CYSTEINE/HISTIDINE-RICH C1 DOMAIN FAMILY PROTEIN"/>
    <property type="match status" value="1"/>
</dbReference>
<name>A0A8T2WJC5_POPDE</name>
<evidence type="ECO:0000256" key="2">
    <source>
        <dbReference type="SAM" id="MobiDB-lite"/>
    </source>
</evidence>
<dbReference type="PANTHER" id="PTHR32410:SF203">
    <property type="entry name" value="CYSTEINE_HISTIDINE-RICH C1 DOMAIN FAMILY PROTEIN"/>
    <property type="match status" value="1"/>
</dbReference>
<comment type="caution">
    <text evidence="4">The sequence shown here is derived from an EMBL/GenBank/DDBJ whole genome shotgun (WGS) entry which is preliminary data.</text>
</comment>
<evidence type="ECO:0000313" key="5">
    <source>
        <dbReference type="Proteomes" id="UP000807159"/>
    </source>
</evidence>
<reference evidence="4" key="1">
    <citation type="journal article" date="2021" name="J. Hered.">
        <title>Genome Assembly of Salicaceae Populus deltoides (Eastern Cottonwood) I-69 Based on Nanopore Sequencing and Hi-C Technologies.</title>
        <authorList>
            <person name="Bai S."/>
            <person name="Wu H."/>
            <person name="Zhang J."/>
            <person name="Pan Z."/>
            <person name="Zhao W."/>
            <person name="Li Z."/>
            <person name="Tong C."/>
        </authorList>
    </citation>
    <scope>NUCLEOTIDE SEQUENCE</scope>
    <source>
        <tissue evidence="4">Leaf</tissue>
    </source>
</reference>
<keyword evidence="5" id="KW-1185">Reference proteome</keyword>
<organism evidence="4 5">
    <name type="scientific">Populus deltoides</name>
    <name type="common">Eastern poplar</name>
    <name type="synonym">Eastern cottonwood</name>
    <dbReference type="NCBI Taxonomy" id="3696"/>
    <lineage>
        <taxon>Eukaryota</taxon>
        <taxon>Viridiplantae</taxon>
        <taxon>Streptophyta</taxon>
        <taxon>Embryophyta</taxon>
        <taxon>Tracheophyta</taxon>
        <taxon>Spermatophyta</taxon>
        <taxon>Magnoliopsida</taxon>
        <taxon>eudicotyledons</taxon>
        <taxon>Gunneridae</taxon>
        <taxon>Pentapetalae</taxon>
        <taxon>rosids</taxon>
        <taxon>fabids</taxon>
        <taxon>Malpighiales</taxon>
        <taxon>Salicaceae</taxon>
        <taxon>Saliceae</taxon>
        <taxon>Populus</taxon>
    </lineage>
</organism>
<dbReference type="Proteomes" id="UP000807159">
    <property type="component" value="Chromosome 19"/>
</dbReference>
<evidence type="ECO:0000313" key="4">
    <source>
        <dbReference type="EMBL" id="KAH8480968.1"/>
    </source>
</evidence>
<proteinExistence type="predicted"/>
<evidence type="ECO:0000256" key="1">
    <source>
        <dbReference type="ARBA" id="ARBA00022737"/>
    </source>
</evidence>
<gene>
    <name evidence="4" type="ORF">H0E87_031024</name>
</gene>
<evidence type="ECO:0000259" key="3">
    <source>
        <dbReference type="Pfam" id="PF03107"/>
    </source>
</evidence>
<dbReference type="SUPFAM" id="SSF57889">
    <property type="entry name" value="Cysteine-rich domain"/>
    <property type="match status" value="2"/>
</dbReference>
<sequence length="436" mass="49239">MFIWTAFLYRELLRMIATPATIPIASPLRIALLKTTRASITVELCEKERDPTYPVYYCDQCPDRNPFLAHIECLMLELMEAELNSARTSANMVDDGHVKGDTKCLALVKYTTIPPENQIKLKGFWHEHILVPDNEESDARRSYCSWCDGKFLFQAIPVNNYFICDGCRDLCHDVAGYHCYECRFFLDMKCASLPDDHSVSPVQHIAALTATSSFMNPASKHHKKYSTSITCSTPFLVGTLMEIQKTAEPATCKFGILPITVISAILLSILHGFIQSLEPQPSKGNFCCETCGNDCSGSFYRCVECNINRHLECIPLPFKVQHEDHSDPLTLMENVVEDDYGEYYCEICQDKRNPNHPVYCCKMCKDNWFIAHIGCVIKEGDTSLEILEWWNKDLGSDYEKTSSKEDDGTSLASPSDLGSYAMGEHNKEVSGITELD</sequence>
<keyword evidence="1" id="KW-0677">Repeat</keyword>
<dbReference type="InterPro" id="IPR053192">
    <property type="entry name" value="Vacuole_Formation_Reg"/>
</dbReference>
<dbReference type="AlphaFoldDB" id="A0A8T2WJC5"/>
<dbReference type="InterPro" id="IPR004146">
    <property type="entry name" value="DC1"/>
</dbReference>
<feature type="compositionally biased region" description="Basic and acidic residues" evidence="2">
    <location>
        <begin position="398"/>
        <end position="407"/>
    </location>
</feature>
<dbReference type="Pfam" id="PF03107">
    <property type="entry name" value="C1_2"/>
    <property type="match status" value="1"/>
</dbReference>
<dbReference type="InterPro" id="IPR046349">
    <property type="entry name" value="C1-like_sf"/>
</dbReference>
<protein>
    <recommendedName>
        <fullName evidence="3">DC1 domain-containing protein</fullName>
    </recommendedName>
</protein>
<dbReference type="EMBL" id="JACEGQ020000019">
    <property type="protein sequence ID" value="KAH8480968.1"/>
    <property type="molecule type" value="Genomic_DNA"/>
</dbReference>
<feature type="domain" description="DC1" evidence="3">
    <location>
        <begin position="325"/>
        <end position="376"/>
    </location>
</feature>
<feature type="region of interest" description="Disordered" evidence="2">
    <location>
        <begin position="398"/>
        <end position="436"/>
    </location>
</feature>
<accession>A0A8T2WJC5</accession>